<dbReference type="GO" id="GO:0070628">
    <property type="term" value="F:proteasome binding"/>
    <property type="evidence" value="ECO:0007669"/>
    <property type="project" value="TreeGrafter"/>
</dbReference>
<dbReference type="GO" id="GO:0008541">
    <property type="term" value="C:proteasome regulatory particle, lid subcomplex"/>
    <property type="evidence" value="ECO:0007669"/>
    <property type="project" value="TreeGrafter"/>
</dbReference>
<evidence type="ECO:0000256" key="5">
    <source>
        <dbReference type="ARBA" id="ARBA00023242"/>
    </source>
</evidence>
<dbReference type="PANTHER" id="PTHR12225">
    <property type="entry name" value="ADHESION REGULATING MOLECULE 1 110 KDA CELL MEMBRANE GLYCOPROTEIN"/>
    <property type="match status" value="1"/>
</dbReference>
<organism evidence="8 9">
    <name type="scientific">Lachancea dasiensis</name>
    <dbReference type="NCBI Taxonomy" id="1072105"/>
    <lineage>
        <taxon>Eukaryota</taxon>
        <taxon>Fungi</taxon>
        <taxon>Dikarya</taxon>
        <taxon>Ascomycota</taxon>
        <taxon>Saccharomycotina</taxon>
        <taxon>Saccharomycetes</taxon>
        <taxon>Saccharomycetales</taxon>
        <taxon>Saccharomycetaceae</taxon>
        <taxon>Lachancea</taxon>
    </lineage>
</organism>
<dbReference type="InterPro" id="IPR038633">
    <property type="entry name" value="Rpn13/ADRM1_Pru_sf"/>
</dbReference>
<evidence type="ECO:0000313" key="8">
    <source>
        <dbReference type="EMBL" id="SCU98545.1"/>
    </source>
</evidence>
<reference evidence="8 9" key="1">
    <citation type="submission" date="2016-03" db="EMBL/GenBank/DDBJ databases">
        <authorList>
            <person name="Devillers H."/>
        </authorList>
    </citation>
    <scope>NUCLEOTIDE SEQUENCE [LARGE SCALE GENOMIC DNA]</scope>
    <source>
        <strain evidence="8">CBS 10888</strain>
    </source>
</reference>
<dbReference type="PANTHER" id="PTHR12225:SF0">
    <property type="entry name" value="PROTEASOMAL UBIQUITIN RECEPTOR ADRM1"/>
    <property type="match status" value="1"/>
</dbReference>
<keyword evidence="5" id="KW-0539">Nucleus</keyword>
<gene>
    <name evidence="8" type="ORF">LADA_0H13784G</name>
</gene>
<sequence length="272" mass="30931">MSEIFKFRAGIADFDENSKVCSPNPIKGEIVVKHSEEAEGFYDFEWKPTEKVASGNIQTIELILIPDTTKWVHIKSSKNGRIFCLVFSSEEKYFFWMQDKHQGSEQLNELSEADKSIVRKFDELLVSEEEDVNAESGNQDEDRDVEMDVEQPSNQPIAHINDFLTKQLIIDHVQNMDSDSPKLLRLLEHLPADQPRDKTTLINCLRGPYFYQASDTLSRTLLEGLEASLTISRGFGYQFSGDDGVLSFIKGARTKGKEDDEIDQQRQGGNSK</sequence>
<dbReference type="InterPro" id="IPR006773">
    <property type="entry name" value="Rpn13/ADRM1"/>
</dbReference>
<dbReference type="PROSITE" id="PS51917">
    <property type="entry name" value="PRU"/>
    <property type="match status" value="1"/>
</dbReference>
<dbReference type="InterPro" id="IPR044868">
    <property type="entry name" value="Rpn13/ADRM1_Pru"/>
</dbReference>
<evidence type="ECO:0000256" key="3">
    <source>
        <dbReference type="ARBA" id="ARBA00022490"/>
    </source>
</evidence>
<dbReference type="GO" id="GO:0005737">
    <property type="term" value="C:cytoplasm"/>
    <property type="evidence" value="ECO:0007669"/>
    <property type="project" value="UniProtKB-SubCell"/>
</dbReference>
<dbReference type="Gene3D" id="2.30.29.70">
    <property type="entry name" value="Proteasomal ubiquitin receptor Rpn13/ADRM1"/>
    <property type="match status" value="1"/>
</dbReference>
<keyword evidence="9" id="KW-1185">Reference proteome</keyword>
<evidence type="ECO:0000256" key="4">
    <source>
        <dbReference type="ARBA" id="ARBA00022942"/>
    </source>
</evidence>
<dbReference type="AlphaFoldDB" id="A0A1G4K481"/>
<proteinExistence type="predicted"/>
<dbReference type="STRING" id="1266660.A0A1G4K481"/>
<dbReference type="Proteomes" id="UP000190274">
    <property type="component" value="Chromosome H"/>
</dbReference>
<keyword evidence="3" id="KW-0963">Cytoplasm</keyword>
<evidence type="ECO:0000256" key="6">
    <source>
        <dbReference type="SAM" id="MobiDB-lite"/>
    </source>
</evidence>
<dbReference type="GO" id="GO:0061133">
    <property type="term" value="F:endopeptidase activator activity"/>
    <property type="evidence" value="ECO:0007669"/>
    <property type="project" value="TreeGrafter"/>
</dbReference>
<evidence type="ECO:0000256" key="2">
    <source>
        <dbReference type="ARBA" id="ARBA00004496"/>
    </source>
</evidence>
<protein>
    <submittedName>
        <fullName evidence="8">LADA_0H13784g1_1</fullName>
    </submittedName>
</protein>
<evidence type="ECO:0000259" key="7">
    <source>
        <dbReference type="PROSITE" id="PS51917"/>
    </source>
</evidence>
<name>A0A1G4K481_9SACH</name>
<feature type="domain" description="Pru" evidence="7">
    <location>
        <begin position="1"/>
        <end position="128"/>
    </location>
</feature>
<comment type="subcellular location">
    <subcellularLocation>
        <location evidence="2">Cytoplasm</location>
    </subcellularLocation>
    <subcellularLocation>
        <location evidence="1">Nucleus</location>
    </subcellularLocation>
</comment>
<dbReference type="EMBL" id="LT598461">
    <property type="protein sequence ID" value="SCU98545.1"/>
    <property type="molecule type" value="Genomic_DNA"/>
</dbReference>
<accession>A0A1G4K481</accession>
<dbReference type="InterPro" id="IPR038108">
    <property type="entry name" value="RPN13_DEUBAD_sf"/>
</dbReference>
<keyword evidence="4" id="KW-0647">Proteasome</keyword>
<dbReference type="Pfam" id="PF04683">
    <property type="entry name" value="Rpn13_ADRM1_Pru"/>
    <property type="match status" value="1"/>
</dbReference>
<dbReference type="Gene3D" id="1.10.2020.20">
    <property type="match status" value="1"/>
</dbReference>
<feature type="region of interest" description="Disordered" evidence="6">
    <location>
        <begin position="129"/>
        <end position="149"/>
    </location>
</feature>
<evidence type="ECO:0000256" key="1">
    <source>
        <dbReference type="ARBA" id="ARBA00004123"/>
    </source>
</evidence>
<dbReference type="GO" id="GO:0005634">
    <property type="term" value="C:nucleus"/>
    <property type="evidence" value="ECO:0007669"/>
    <property type="project" value="UniProtKB-SubCell"/>
</dbReference>
<dbReference type="OrthoDB" id="340431at2759"/>
<evidence type="ECO:0000313" key="9">
    <source>
        <dbReference type="Proteomes" id="UP000190274"/>
    </source>
</evidence>